<feature type="compositionally biased region" description="Polar residues" evidence="2">
    <location>
        <begin position="737"/>
        <end position="757"/>
    </location>
</feature>
<dbReference type="InParanoid" id="Q23RD8"/>
<dbReference type="Proteomes" id="UP000009168">
    <property type="component" value="Unassembled WGS sequence"/>
</dbReference>
<feature type="region of interest" description="Disordered" evidence="2">
    <location>
        <begin position="779"/>
        <end position="802"/>
    </location>
</feature>
<dbReference type="KEGG" id="tet:TTHERM_00388510"/>
<feature type="compositionally biased region" description="Basic and acidic residues" evidence="2">
    <location>
        <begin position="235"/>
        <end position="252"/>
    </location>
</feature>
<protein>
    <submittedName>
        <fullName evidence="3">Uncharacterized protein</fullName>
    </submittedName>
</protein>
<evidence type="ECO:0000256" key="1">
    <source>
        <dbReference type="SAM" id="Coils"/>
    </source>
</evidence>
<feature type="region of interest" description="Disordered" evidence="2">
    <location>
        <begin position="1"/>
        <end position="50"/>
    </location>
</feature>
<feature type="compositionally biased region" description="Polar residues" evidence="2">
    <location>
        <begin position="185"/>
        <end position="202"/>
    </location>
</feature>
<feature type="compositionally biased region" description="Basic and acidic residues" evidence="2">
    <location>
        <begin position="335"/>
        <end position="355"/>
    </location>
</feature>
<feature type="region of interest" description="Disordered" evidence="2">
    <location>
        <begin position="335"/>
        <end position="359"/>
    </location>
</feature>
<feature type="compositionally biased region" description="Low complexity" evidence="2">
    <location>
        <begin position="793"/>
        <end position="802"/>
    </location>
</feature>
<feature type="coiled-coil region" evidence="1">
    <location>
        <begin position="512"/>
        <end position="564"/>
    </location>
</feature>
<feature type="compositionally biased region" description="Polar residues" evidence="2">
    <location>
        <begin position="41"/>
        <end position="50"/>
    </location>
</feature>
<evidence type="ECO:0000313" key="3">
    <source>
        <dbReference type="EMBL" id="EAR99110.2"/>
    </source>
</evidence>
<reference evidence="4" key="1">
    <citation type="journal article" date="2006" name="PLoS Biol.">
        <title>Macronuclear genome sequence of the ciliate Tetrahymena thermophila, a model eukaryote.</title>
        <authorList>
            <person name="Eisen J.A."/>
            <person name="Coyne R.S."/>
            <person name="Wu M."/>
            <person name="Wu D."/>
            <person name="Thiagarajan M."/>
            <person name="Wortman J.R."/>
            <person name="Badger J.H."/>
            <person name="Ren Q."/>
            <person name="Amedeo P."/>
            <person name="Jones K.M."/>
            <person name="Tallon L.J."/>
            <person name="Delcher A.L."/>
            <person name="Salzberg S.L."/>
            <person name="Silva J.C."/>
            <person name="Haas B.J."/>
            <person name="Majoros W.H."/>
            <person name="Farzad M."/>
            <person name="Carlton J.M."/>
            <person name="Smith R.K. Jr."/>
            <person name="Garg J."/>
            <person name="Pearlman R.E."/>
            <person name="Karrer K.M."/>
            <person name="Sun L."/>
            <person name="Manning G."/>
            <person name="Elde N.C."/>
            <person name="Turkewitz A.P."/>
            <person name="Asai D.J."/>
            <person name="Wilkes D.E."/>
            <person name="Wang Y."/>
            <person name="Cai H."/>
            <person name="Collins K."/>
            <person name="Stewart B.A."/>
            <person name="Lee S.R."/>
            <person name="Wilamowska K."/>
            <person name="Weinberg Z."/>
            <person name="Ruzzo W.L."/>
            <person name="Wloga D."/>
            <person name="Gaertig J."/>
            <person name="Frankel J."/>
            <person name="Tsao C.-C."/>
            <person name="Gorovsky M.A."/>
            <person name="Keeling P.J."/>
            <person name="Waller R.F."/>
            <person name="Patron N.J."/>
            <person name="Cherry J.M."/>
            <person name="Stover N.A."/>
            <person name="Krieger C.J."/>
            <person name="del Toro C."/>
            <person name="Ryder H.F."/>
            <person name="Williamson S.C."/>
            <person name="Barbeau R.A."/>
            <person name="Hamilton E.P."/>
            <person name="Orias E."/>
        </authorList>
    </citation>
    <scope>NUCLEOTIDE SEQUENCE [LARGE SCALE GENOMIC DNA]</scope>
    <source>
        <strain evidence="4">SB210</strain>
    </source>
</reference>
<proteinExistence type="predicted"/>
<gene>
    <name evidence="3" type="ORF">TTHERM_00388510</name>
</gene>
<evidence type="ECO:0000256" key="2">
    <source>
        <dbReference type="SAM" id="MobiDB-lite"/>
    </source>
</evidence>
<dbReference type="EMBL" id="GG662644">
    <property type="protein sequence ID" value="EAR99110.2"/>
    <property type="molecule type" value="Genomic_DNA"/>
</dbReference>
<dbReference type="PANTHER" id="PTHR38019">
    <property type="entry name" value="KDA ANTIGEN P200, PUTATIVE-RELATED"/>
    <property type="match status" value="1"/>
</dbReference>
<name>Q23RD8_TETTS</name>
<dbReference type="RefSeq" id="XP_001019355.2">
    <property type="nucleotide sequence ID" value="XM_001019355.2"/>
</dbReference>
<sequence length="824" mass="99966">MGEDNHHTQNEADIEIHNKEQNQAIINDHSNNKNNIQENNSTPSKKITEQNQSLKISIENFDPSSKKQNFINSPRTLKACEANGIKVTDLFQKTREDIQKLFKGKANLTEEAIIQFQNTIELKRLQKVDVVIKARQQLINQEQKQSKMLQFNHSEVYIRKNNSDFFTSTGFKNWKHQKSDFDSPAKTQSTQKSQDQNNLSDNKFNHKEGSNRSLDSCQNFNSQQHGYSMQHQLQKMREKSEKNISKTQERQKKDILSRILTEVEIRNMKRMNEVKKQKLEENLLQQKQYLEQKKQEYQENREKKEQYRKLKEQEHEEKLLAELNQKERIEYRRQQLEKEKKSQQAQESHKREEQRKKNHEKALLQIQEQNEKHQYETLMKLQYEQQKEQQIKMKQAQENEKRKEISQQKVELQKKRLQKNELLHMQEMEKREEEYRRKQQEQEIKKIELEQLRKNIFELQKKQAEEKQIQIQKKNKEMQEQIEKRNYEIYQKLYHHEQLYQNMQREKVINVIEKGKRQKDKEQEILQKKQQNDQEQYEKFHQIFLENEEMIEKTNQKKEELLKNKVQRNQSAQFIKRFQVNDNRTRLDQMHYYKNIQLQNRLLHHSQRVQDHEIEKMIFRQQIQQIERQNEKQKQEIKEKMEKKFHRAQDININQIVHEFNLDISKLIFILIVFIYLFGINKDLPPEVFDEDYGTGKRSHKMSLSQTSNFYQPQSKSSLSRQTTSHANHRKLIPTQKIYSQTPQGRLNTQFKSQDNTTKAKEDQDKINNFIQKSEAQMENENIHQKDEHQNQNHEGNNQQENVNHNIQSQPSVNQENMFITQQN</sequence>
<dbReference type="eggNOG" id="ENOG502QSSK">
    <property type="taxonomic scope" value="Eukaryota"/>
</dbReference>
<accession>Q23RD8</accession>
<feature type="region of interest" description="Disordered" evidence="2">
    <location>
        <begin position="693"/>
        <end position="762"/>
    </location>
</feature>
<organism evidence="3 4">
    <name type="scientific">Tetrahymena thermophila (strain SB210)</name>
    <dbReference type="NCBI Taxonomy" id="312017"/>
    <lineage>
        <taxon>Eukaryota</taxon>
        <taxon>Sar</taxon>
        <taxon>Alveolata</taxon>
        <taxon>Ciliophora</taxon>
        <taxon>Intramacronucleata</taxon>
        <taxon>Oligohymenophorea</taxon>
        <taxon>Hymenostomatida</taxon>
        <taxon>Tetrahymenina</taxon>
        <taxon>Tetrahymenidae</taxon>
        <taxon>Tetrahymena</taxon>
    </lineage>
</organism>
<feature type="region of interest" description="Disordered" evidence="2">
    <location>
        <begin position="177"/>
        <end position="252"/>
    </location>
</feature>
<feature type="coiled-coil region" evidence="1">
    <location>
        <begin position="609"/>
        <end position="643"/>
    </location>
</feature>
<dbReference type="OrthoDB" id="200110at2759"/>
<dbReference type="GeneID" id="7838836"/>
<keyword evidence="4" id="KW-1185">Reference proteome</keyword>
<dbReference type="PANTHER" id="PTHR38019:SF1">
    <property type="entry name" value="N-ACETYLTRANSFERASE DOMAIN-CONTAINING PROTEIN"/>
    <property type="match status" value="1"/>
</dbReference>
<feature type="compositionally biased region" description="Polar residues" evidence="2">
    <location>
        <begin position="211"/>
        <end position="233"/>
    </location>
</feature>
<dbReference type="HOGENOM" id="CLU_357730_0_0_1"/>
<feature type="compositionally biased region" description="Basic and acidic residues" evidence="2">
    <location>
        <begin position="781"/>
        <end position="792"/>
    </location>
</feature>
<dbReference type="AlphaFoldDB" id="Q23RD8"/>
<evidence type="ECO:0000313" key="4">
    <source>
        <dbReference type="Proteomes" id="UP000009168"/>
    </source>
</evidence>
<feature type="compositionally biased region" description="Polar residues" evidence="2">
    <location>
        <begin position="702"/>
        <end position="726"/>
    </location>
</feature>
<feature type="compositionally biased region" description="Basic and acidic residues" evidence="2">
    <location>
        <begin position="1"/>
        <end position="20"/>
    </location>
</feature>
<keyword evidence="1" id="KW-0175">Coiled coil</keyword>